<keyword evidence="1" id="KW-1133">Transmembrane helix</keyword>
<accession>A0A1H6N4J4</accession>
<keyword evidence="3" id="KW-1185">Reference proteome</keyword>
<name>A0A1H6N4J4_9GAMM</name>
<dbReference type="EMBL" id="FNXF01000018">
    <property type="protein sequence ID" value="SEI09587.1"/>
    <property type="molecule type" value="Genomic_DNA"/>
</dbReference>
<evidence type="ECO:0000256" key="1">
    <source>
        <dbReference type="SAM" id="Phobius"/>
    </source>
</evidence>
<evidence type="ECO:0000313" key="3">
    <source>
        <dbReference type="Proteomes" id="UP000199371"/>
    </source>
</evidence>
<dbReference type="Proteomes" id="UP000199371">
    <property type="component" value="Unassembled WGS sequence"/>
</dbReference>
<keyword evidence="1" id="KW-0472">Membrane</keyword>
<feature type="transmembrane region" description="Helical" evidence="1">
    <location>
        <begin position="104"/>
        <end position="125"/>
    </location>
</feature>
<feature type="transmembrane region" description="Helical" evidence="1">
    <location>
        <begin position="204"/>
        <end position="225"/>
    </location>
</feature>
<keyword evidence="1" id="KW-0812">Transmembrane</keyword>
<dbReference type="STRING" id="173990.SAMN05660691_03592"/>
<gene>
    <name evidence="2" type="ORF">SAMN05660691_03592</name>
</gene>
<evidence type="ECO:0008006" key="4">
    <source>
        <dbReference type="Google" id="ProtNLM"/>
    </source>
</evidence>
<feature type="transmembrane region" description="Helical" evidence="1">
    <location>
        <begin position="145"/>
        <end position="165"/>
    </location>
</feature>
<feature type="transmembrane region" description="Helical" evidence="1">
    <location>
        <begin position="177"/>
        <end position="198"/>
    </location>
</feature>
<protein>
    <recommendedName>
        <fullName evidence="4">DUF4386 domain-containing protein</fullName>
    </recommendedName>
</protein>
<dbReference type="AlphaFoldDB" id="A0A1H6N4J4"/>
<organism evidence="2 3">
    <name type="scientific">Rheinheimera pacifica</name>
    <dbReference type="NCBI Taxonomy" id="173990"/>
    <lineage>
        <taxon>Bacteria</taxon>
        <taxon>Pseudomonadati</taxon>
        <taxon>Pseudomonadota</taxon>
        <taxon>Gammaproteobacteria</taxon>
        <taxon>Chromatiales</taxon>
        <taxon>Chromatiaceae</taxon>
        <taxon>Rheinheimera</taxon>
    </lineage>
</organism>
<sequence>MSSATAVVSQRYVRFAGCCYLLIIGLGLFSETQVRGSLVAAGDAATTAAQIGASALLWRSGIVADLCMQLLDIPIIVLFYLLFKRVNAALNLTATGFNLIQTAVLVANKLTLIVPLLLAGSGMYLTAFSAEQRDALAYVAIQLHGYGFAIGLLFFALACVIRGYLIVKSQLFPKILGLMLGLAGVCYLVNTLALLLAPDFAGKLFPWIMLPVLVGELALSLWMIVKGANVKGLAQ</sequence>
<dbReference type="RefSeq" id="WP_092796250.1">
    <property type="nucleotide sequence ID" value="NZ_FNXF01000018.1"/>
</dbReference>
<reference evidence="3" key="1">
    <citation type="submission" date="2016-10" db="EMBL/GenBank/DDBJ databases">
        <authorList>
            <person name="Varghese N."/>
            <person name="Submissions S."/>
        </authorList>
    </citation>
    <scope>NUCLEOTIDE SEQUENCE [LARGE SCALE GENOMIC DNA]</scope>
    <source>
        <strain evidence="3">DSM 17616</strain>
    </source>
</reference>
<evidence type="ECO:0000313" key="2">
    <source>
        <dbReference type="EMBL" id="SEI09587.1"/>
    </source>
</evidence>
<dbReference type="InterPro" id="IPR025495">
    <property type="entry name" value="DUF4386"/>
</dbReference>
<dbReference type="Pfam" id="PF14329">
    <property type="entry name" value="DUF4386"/>
    <property type="match status" value="1"/>
</dbReference>
<dbReference type="OrthoDB" id="5421633at2"/>
<feature type="transmembrane region" description="Helical" evidence="1">
    <location>
        <begin position="62"/>
        <end position="83"/>
    </location>
</feature>
<feature type="transmembrane region" description="Helical" evidence="1">
    <location>
        <begin position="12"/>
        <end position="29"/>
    </location>
</feature>
<proteinExistence type="predicted"/>